<dbReference type="Proteomes" id="UP000189295">
    <property type="component" value="Unassembled WGS sequence"/>
</dbReference>
<accession>A0A1V2K9E9</accession>
<sequence>MGNALKILELINHIRSAERYEGDYGSCLTDREPILSGVDAADRDSVPADYLAFLGTFGFGDLDSALYIEDGPDKYAAIAGCEVDAYSRMYVFAGTSDGVLYAFDAGNNWSIVEIDSEIDEVRVLADNFSSFILNQLIEVKGYVDWRAEQE</sequence>
<dbReference type="AlphaFoldDB" id="A0A1V2K9E9"/>
<organism evidence="1 2">
    <name type="scientific">Pseudomonas cedrina subsp. cedrina</name>
    <dbReference type="NCBI Taxonomy" id="76762"/>
    <lineage>
        <taxon>Bacteria</taxon>
        <taxon>Pseudomonadati</taxon>
        <taxon>Pseudomonadota</taxon>
        <taxon>Gammaproteobacteria</taxon>
        <taxon>Pseudomonadales</taxon>
        <taxon>Pseudomonadaceae</taxon>
        <taxon>Pseudomonas</taxon>
    </lineage>
</organism>
<gene>
    <name evidence="1" type="ORF">BLL36_11035</name>
</gene>
<dbReference type="SUPFAM" id="SSF160631">
    <property type="entry name" value="SMI1/KNR4-like"/>
    <property type="match status" value="1"/>
</dbReference>
<evidence type="ECO:0000313" key="1">
    <source>
        <dbReference type="EMBL" id="ONH54209.1"/>
    </source>
</evidence>
<proteinExistence type="predicted"/>
<comment type="caution">
    <text evidence="1">The sequence shown here is derived from an EMBL/GenBank/DDBJ whole genome shotgun (WGS) entry which is preliminary data.</text>
</comment>
<dbReference type="RefSeq" id="WP_076951508.1">
    <property type="nucleotide sequence ID" value="NZ_UYXV01000001.1"/>
</dbReference>
<dbReference type="InterPro" id="IPR037883">
    <property type="entry name" value="Knr4/Smi1-like_sf"/>
</dbReference>
<protein>
    <submittedName>
        <fullName evidence="1">SMI1/KNR4 family protein</fullName>
    </submittedName>
</protein>
<name>A0A1V2K9E9_PSECE</name>
<dbReference type="Gene3D" id="3.40.1580.10">
    <property type="entry name" value="SMI1/KNR4-like"/>
    <property type="match status" value="1"/>
</dbReference>
<evidence type="ECO:0000313" key="2">
    <source>
        <dbReference type="Proteomes" id="UP000189295"/>
    </source>
</evidence>
<dbReference type="OrthoDB" id="6934076at2"/>
<reference evidence="1 2" key="1">
    <citation type="submission" date="2016-10" db="EMBL/GenBank/DDBJ databases">
        <title>Pseudomonas lactis sp. nov. and Pseudomonas paralactis sp. nov., isolated from bovine raw milk.</title>
        <authorList>
            <person name="Von Neubeck M."/>
            <person name="Huptas C."/>
            <person name="Glueck C."/>
            <person name="Krewinkel M."/>
            <person name="Stoeckel M."/>
            <person name="Stressler T."/>
            <person name="Fischer L."/>
            <person name="Hinrichs J."/>
            <person name="Scherer S."/>
            <person name="Wenning M."/>
        </authorList>
    </citation>
    <scope>NUCLEOTIDE SEQUENCE [LARGE SCALE GENOMIC DNA]</scope>
    <source>
        <strain evidence="1 2">DSM 17516</strain>
    </source>
</reference>
<dbReference type="EMBL" id="MNPW01000005">
    <property type="protein sequence ID" value="ONH54209.1"/>
    <property type="molecule type" value="Genomic_DNA"/>
</dbReference>